<dbReference type="EMBL" id="CP048914">
    <property type="protein sequence ID" value="QMS84454.1"/>
    <property type="molecule type" value="Genomic_DNA"/>
</dbReference>
<organism evidence="1 2">
    <name type="scientific">Candidatus Xianfuyuplasma coldseepsis</name>
    <dbReference type="NCBI Taxonomy" id="2782163"/>
    <lineage>
        <taxon>Bacteria</taxon>
        <taxon>Bacillati</taxon>
        <taxon>Mycoplasmatota</taxon>
        <taxon>Mollicutes</taxon>
        <taxon>Candidatus Izemoplasmatales</taxon>
        <taxon>Candidatus Izemoplasmataceae</taxon>
        <taxon>Candidatus Xianfuyuplasma</taxon>
    </lineage>
</organism>
<dbReference type="Proteomes" id="UP000514720">
    <property type="component" value="Chromosome"/>
</dbReference>
<reference evidence="1 2" key="1">
    <citation type="submission" date="2020-02" db="EMBL/GenBank/DDBJ databases">
        <authorList>
            <person name="Zheng R.K."/>
            <person name="Sun C.M."/>
        </authorList>
    </citation>
    <scope>NUCLEOTIDE SEQUENCE [LARGE SCALE GENOMIC DNA]</scope>
    <source>
        <strain evidence="2">zrk13</strain>
    </source>
</reference>
<evidence type="ECO:0008006" key="3">
    <source>
        <dbReference type="Google" id="ProtNLM"/>
    </source>
</evidence>
<sequence length="837" mass="96018">MNKGIVIKASIILGFFAIVLGLAFGCSNVKDENVTPQLENGEDVYLTVGDITVTNQDLWDLMKITDGVNYLEKYIQESLLADYIADVTDEEIEQARIEQIYNTKNEDVIAELQADEEANTQLILAFEQSMILQGLDPTSDEDLRNYFQLTVAVKNYTRDFIEARTDESSLYISDEDVQDYYEDQTKGTVCALPIRFSSWNEANAVFDQFLLVPNYEDNDVWGDYFGTEDITSLGTSEFDSTNTQVLTDEETFAKFIDLYNFMNPTKEQLDNTTAIADLCTTYDGFEFDYAELNDDVFGTSGQATLADTLWNDLTDGSDEESTKPRYTADVEVIEGYQVLLYKVSEEDVTAYADLDQATKDALYDELLEDSITSGNITTAIEDKKAEQELEIFDPILKLQYFYTNGEEYDNKGSETLVATYGDMDITAQELFDYMEDTLGVYYSMEMIKVDSLLYSDVYTSIYGDDYDFLNSDNETMVEHRDQLRQMKAAFSGDQYATYGFSSSDYTWEEFLVVAFGSTTESDVLLNVYVMANLQPFAVEDMIEYDRAVAVIQSKFDNYLNLDATHLLLYLDNDWDFEPDRFNDYVDELDAADLTEYNDLVVQFEDLVKSKINNDEYSFEDIVNEYKDSLIDDDDNDWKPFKEYGFYIMTEDLGTIDQDSLLNYDSDFAAGIERIYNSLKNDREDDDTITEFIDNQVIPSDFGIHFVIAEANDFFDRPSAAFDNTDTDYIDAFNNENDLPTQAQVEKFIELNWASTVNETVDFTIPTAVNDAIKEYYQETWDSYFTSTAYTIAITEYLLENNVTYTTDQADNITFLNNIIEVLYEVNFVDEYITPLED</sequence>
<name>A0A7L7KR82_9MOLU</name>
<dbReference type="RefSeq" id="WP_258878067.1">
    <property type="nucleotide sequence ID" value="NZ_CP048914.1"/>
</dbReference>
<gene>
    <name evidence="1" type="ORF">G4Z02_01405</name>
</gene>
<dbReference type="AlphaFoldDB" id="A0A7L7KR82"/>
<dbReference type="PROSITE" id="PS51257">
    <property type="entry name" value="PROKAR_LIPOPROTEIN"/>
    <property type="match status" value="1"/>
</dbReference>
<dbReference type="KEGG" id="xcl:G4Z02_01405"/>
<protein>
    <recommendedName>
        <fullName evidence="3">Lipoprotein</fullName>
    </recommendedName>
</protein>
<proteinExistence type="predicted"/>
<evidence type="ECO:0000313" key="1">
    <source>
        <dbReference type="EMBL" id="QMS84454.1"/>
    </source>
</evidence>
<keyword evidence="2" id="KW-1185">Reference proteome</keyword>
<evidence type="ECO:0000313" key="2">
    <source>
        <dbReference type="Proteomes" id="UP000514720"/>
    </source>
</evidence>
<accession>A0A7L7KR82</accession>